<dbReference type="Pfam" id="PF00288">
    <property type="entry name" value="GHMP_kinases_N"/>
    <property type="match status" value="1"/>
</dbReference>
<evidence type="ECO:0000256" key="1">
    <source>
        <dbReference type="ARBA" id="ARBA00022679"/>
    </source>
</evidence>
<dbReference type="PANTHER" id="PTHR43527">
    <property type="entry name" value="4-DIPHOSPHOCYTIDYL-2-C-METHYL-D-ERYTHRITOL KINASE, CHLOROPLASTIC"/>
    <property type="match status" value="1"/>
</dbReference>
<dbReference type="Proteomes" id="UP000430222">
    <property type="component" value="Unassembled WGS sequence"/>
</dbReference>
<sequence>MPCGSDSDEQEVKSMEIVIRVPGSCGELIQGVLPDGPFLITCPIDCYAAVRISDRFTGWYGMGSKAKSAMKRTLVLLGEKEFPWGIRLESELPQGKGMSSSSADIAATAVGVAQALGYELSAADILREAAAIEPTDGIFCEGIVRMNSMTGTLLAQYPVLPSVRLSVFDTGGQVDTLAFHARPEPNFPDPQRIAEALAVFERGCRAQDAALIAQAATISALANQSVLYKAHLEELLDFVQPLGALGVNVAHSGTVIGVIWPAGIPESYLEKTVRKICLRFPDLALLRQARLISGGVDIRSDTLPPLFETS</sequence>
<evidence type="ECO:0000256" key="4">
    <source>
        <dbReference type="ARBA" id="ARBA00022840"/>
    </source>
</evidence>
<keyword evidence="1" id="KW-0808">Transferase</keyword>
<dbReference type="InterPro" id="IPR012363">
    <property type="entry name" value="PduX"/>
</dbReference>
<evidence type="ECO:0000313" key="6">
    <source>
        <dbReference type="EMBL" id="MSV25144.1"/>
    </source>
</evidence>
<evidence type="ECO:0000313" key="7">
    <source>
        <dbReference type="Proteomes" id="UP000430222"/>
    </source>
</evidence>
<dbReference type="EMBL" id="VUNL01000008">
    <property type="protein sequence ID" value="MSV25144.1"/>
    <property type="molecule type" value="Genomic_DNA"/>
</dbReference>
<evidence type="ECO:0000256" key="2">
    <source>
        <dbReference type="ARBA" id="ARBA00022741"/>
    </source>
</evidence>
<proteinExistence type="predicted"/>
<reference evidence="6 7" key="1">
    <citation type="submission" date="2019-08" db="EMBL/GenBank/DDBJ databases">
        <title>In-depth cultivation of the pig gut microbiome towards novel bacterial diversity and tailored functional studies.</title>
        <authorList>
            <person name="Wylensek D."/>
            <person name="Hitch T.C.A."/>
            <person name="Clavel T."/>
        </authorList>
    </citation>
    <scope>NUCLEOTIDE SEQUENCE [LARGE SCALE GENOMIC DNA]</scope>
    <source>
        <strain evidence="7">WCA-380-WT-3B3</strain>
    </source>
</reference>
<evidence type="ECO:0000256" key="3">
    <source>
        <dbReference type="ARBA" id="ARBA00022777"/>
    </source>
</evidence>
<dbReference type="InterPro" id="IPR006204">
    <property type="entry name" value="GHMP_kinase_N_dom"/>
</dbReference>
<keyword evidence="2" id="KW-0547">Nucleotide-binding</keyword>
<protein>
    <submittedName>
        <fullName evidence="6">GHMP kinase</fullName>
    </submittedName>
</protein>
<dbReference type="InterPro" id="IPR006203">
    <property type="entry name" value="GHMP_knse_ATP-bd_CS"/>
</dbReference>
<gene>
    <name evidence="6" type="ORF">FYJ78_08115</name>
</gene>
<dbReference type="AlphaFoldDB" id="A0A6I2UYI1"/>
<comment type="caution">
    <text evidence="6">The sequence shown here is derived from an EMBL/GenBank/DDBJ whole genome shotgun (WGS) entry which is preliminary data.</text>
</comment>
<dbReference type="PANTHER" id="PTHR43527:SF1">
    <property type="entry name" value="L-THREONINE KINASE"/>
    <property type="match status" value="1"/>
</dbReference>
<evidence type="ECO:0000259" key="5">
    <source>
        <dbReference type="Pfam" id="PF00288"/>
    </source>
</evidence>
<dbReference type="InterPro" id="IPR020568">
    <property type="entry name" value="Ribosomal_Su5_D2-typ_SF"/>
</dbReference>
<feature type="domain" description="GHMP kinase N-terminal" evidence="5">
    <location>
        <begin position="78"/>
        <end position="134"/>
    </location>
</feature>
<dbReference type="PROSITE" id="PS00627">
    <property type="entry name" value="GHMP_KINASES_ATP"/>
    <property type="match status" value="1"/>
</dbReference>
<dbReference type="SUPFAM" id="SSF54211">
    <property type="entry name" value="Ribosomal protein S5 domain 2-like"/>
    <property type="match status" value="1"/>
</dbReference>
<organism evidence="6 7">
    <name type="scientific">Selenomonas montiformis</name>
    <dbReference type="NCBI Taxonomy" id="2652285"/>
    <lineage>
        <taxon>Bacteria</taxon>
        <taxon>Bacillati</taxon>
        <taxon>Bacillota</taxon>
        <taxon>Negativicutes</taxon>
        <taxon>Selenomonadales</taxon>
        <taxon>Selenomonadaceae</taxon>
        <taxon>Selenomonas</taxon>
    </lineage>
</organism>
<name>A0A6I2UYI1_9FIRM</name>
<accession>A0A6I2UYI1</accession>
<dbReference type="InterPro" id="IPR014721">
    <property type="entry name" value="Ribsml_uS5_D2-typ_fold_subgr"/>
</dbReference>
<dbReference type="GO" id="GO:0005524">
    <property type="term" value="F:ATP binding"/>
    <property type="evidence" value="ECO:0007669"/>
    <property type="project" value="UniProtKB-KW"/>
</dbReference>
<dbReference type="PIRSF" id="PIRSF033887">
    <property type="entry name" value="PduX"/>
    <property type="match status" value="1"/>
</dbReference>
<keyword evidence="3 6" id="KW-0418">Kinase</keyword>
<keyword evidence="7" id="KW-1185">Reference proteome</keyword>
<keyword evidence="4" id="KW-0067">ATP-binding</keyword>
<dbReference type="GO" id="GO:0016301">
    <property type="term" value="F:kinase activity"/>
    <property type="evidence" value="ECO:0007669"/>
    <property type="project" value="UniProtKB-KW"/>
</dbReference>
<dbReference type="Gene3D" id="3.30.230.10">
    <property type="match status" value="1"/>
</dbReference>